<gene>
    <name evidence="5" type="ORF">L2A60_14300</name>
</gene>
<dbReference type="InterPro" id="IPR012093">
    <property type="entry name" value="Pirin"/>
</dbReference>
<comment type="caution">
    <text evidence="5">The sequence shown here is derived from an EMBL/GenBank/DDBJ whole genome shotgun (WGS) entry which is preliminary data.</text>
</comment>
<dbReference type="InterPro" id="IPR011051">
    <property type="entry name" value="RmlC_Cupin_sf"/>
</dbReference>
<reference evidence="5 6" key="1">
    <citation type="submission" date="2022-01" db="EMBL/GenBank/DDBJ databases">
        <authorList>
            <person name="Won M."/>
            <person name="Kim S.-J."/>
            <person name="Kwon S.-W."/>
        </authorList>
    </citation>
    <scope>NUCLEOTIDE SEQUENCE [LARGE SCALE GENOMIC DNA]</scope>
    <source>
        <strain evidence="5 6">KCTC 23505</strain>
    </source>
</reference>
<dbReference type="Pfam" id="PF02678">
    <property type="entry name" value="Pirin"/>
    <property type="match status" value="1"/>
</dbReference>
<dbReference type="PIRSF" id="PIRSF006232">
    <property type="entry name" value="Pirin"/>
    <property type="match status" value="1"/>
</dbReference>
<evidence type="ECO:0000256" key="2">
    <source>
        <dbReference type="RuleBase" id="RU003457"/>
    </source>
</evidence>
<comment type="similarity">
    <text evidence="1 2">Belongs to the pirin family.</text>
</comment>
<dbReference type="RefSeq" id="WP_235705131.1">
    <property type="nucleotide sequence ID" value="NZ_JAKGBZ010000032.1"/>
</dbReference>
<dbReference type="PANTHER" id="PTHR43212">
    <property type="entry name" value="QUERCETIN 2,3-DIOXYGENASE"/>
    <property type="match status" value="1"/>
</dbReference>
<feature type="domain" description="Pirin N-terminal" evidence="3">
    <location>
        <begin position="15"/>
        <end position="118"/>
    </location>
</feature>
<dbReference type="InterPro" id="IPR014710">
    <property type="entry name" value="RmlC-like_jellyroll"/>
</dbReference>
<dbReference type="PANTHER" id="PTHR43212:SF3">
    <property type="entry name" value="QUERCETIN 2,3-DIOXYGENASE"/>
    <property type="match status" value="1"/>
</dbReference>
<evidence type="ECO:0000313" key="6">
    <source>
        <dbReference type="Proteomes" id="UP001521209"/>
    </source>
</evidence>
<feature type="domain" description="Quercetin 2,3-dioxygenase C-terminal cupin" evidence="4">
    <location>
        <begin position="152"/>
        <end position="241"/>
    </location>
</feature>
<sequence>MIELRPFEGIGRFRNDWLNAHHHFSFGQYHDRGRMGWGSLRVWNDDEIAPSAGFDPHPHRDMEIITFIRQGAITHRDNLGNEGVTRAGDVQVMHAGTGIVHAEYNREAEPTRLFQIWIVPDRTGVEPGWASREFPRMAGSGLQVLAGGRPGDAELGALPLYADAAVLAARLAPGERATYDMAPGRAAYLVAATGSISVRNADASSRDGVDASSRDGVAVSGERAIVIEAGAEETELVLVDVRG</sequence>
<organism evidence="5 6">
    <name type="scientific">Acidiphilium iwatense</name>
    <dbReference type="NCBI Taxonomy" id="768198"/>
    <lineage>
        <taxon>Bacteria</taxon>
        <taxon>Pseudomonadati</taxon>
        <taxon>Pseudomonadota</taxon>
        <taxon>Alphaproteobacteria</taxon>
        <taxon>Acetobacterales</taxon>
        <taxon>Acidocellaceae</taxon>
        <taxon>Acidiphilium</taxon>
    </lineage>
</organism>
<dbReference type="SUPFAM" id="SSF51182">
    <property type="entry name" value="RmlC-like cupins"/>
    <property type="match status" value="1"/>
</dbReference>
<dbReference type="EMBL" id="JAKGBZ010000032">
    <property type="protein sequence ID" value="MCF3947848.1"/>
    <property type="molecule type" value="Genomic_DNA"/>
</dbReference>
<evidence type="ECO:0000259" key="4">
    <source>
        <dbReference type="Pfam" id="PF17954"/>
    </source>
</evidence>
<accession>A0ABS9DYS7</accession>
<dbReference type="Proteomes" id="UP001521209">
    <property type="component" value="Unassembled WGS sequence"/>
</dbReference>
<evidence type="ECO:0000259" key="3">
    <source>
        <dbReference type="Pfam" id="PF02678"/>
    </source>
</evidence>
<dbReference type="CDD" id="cd02910">
    <property type="entry name" value="cupin_Yhhw_N"/>
    <property type="match status" value="1"/>
</dbReference>
<dbReference type="InterPro" id="IPR041602">
    <property type="entry name" value="Quercetinase_C"/>
</dbReference>
<evidence type="ECO:0000256" key="1">
    <source>
        <dbReference type="ARBA" id="ARBA00008416"/>
    </source>
</evidence>
<keyword evidence="6" id="KW-1185">Reference proteome</keyword>
<proteinExistence type="inferred from homology"/>
<dbReference type="Gene3D" id="2.60.120.10">
    <property type="entry name" value="Jelly Rolls"/>
    <property type="match status" value="2"/>
</dbReference>
<dbReference type="Pfam" id="PF17954">
    <property type="entry name" value="Pirin_C_2"/>
    <property type="match status" value="1"/>
</dbReference>
<dbReference type="InterPro" id="IPR003829">
    <property type="entry name" value="Pirin_N_dom"/>
</dbReference>
<evidence type="ECO:0000313" key="5">
    <source>
        <dbReference type="EMBL" id="MCF3947848.1"/>
    </source>
</evidence>
<protein>
    <submittedName>
        <fullName evidence="5">Pirin family protein</fullName>
    </submittedName>
</protein>
<name>A0ABS9DYS7_9PROT</name>